<dbReference type="KEGG" id="tpr:Tpau_2619"/>
<evidence type="ECO:0000313" key="2">
    <source>
        <dbReference type="EMBL" id="ADG79222.1"/>
    </source>
</evidence>
<reference evidence="2 3" key="2">
    <citation type="journal article" date="2011" name="Stand. Genomic Sci.">
        <title>Complete genome sequence of Tsukamurella paurometabola type strain (no. 33).</title>
        <authorList>
            <person name="Munk A.C."/>
            <person name="Lapidus A."/>
            <person name="Lucas S."/>
            <person name="Nolan M."/>
            <person name="Tice H."/>
            <person name="Cheng J.F."/>
            <person name="Del Rio T.G."/>
            <person name="Goodwin L."/>
            <person name="Pitluck S."/>
            <person name="Liolios K."/>
            <person name="Huntemann M."/>
            <person name="Ivanova N."/>
            <person name="Mavromatis K."/>
            <person name="Mikhailova N."/>
            <person name="Pati A."/>
            <person name="Chen A."/>
            <person name="Palaniappan K."/>
            <person name="Tapia R."/>
            <person name="Han C."/>
            <person name="Land M."/>
            <person name="Hauser L."/>
            <person name="Chang Y.J."/>
            <person name="Jeffries C.D."/>
            <person name="Brettin T."/>
            <person name="Yasawong M."/>
            <person name="Brambilla E.M."/>
            <person name="Rohde M."/>
            <person name="Sikorski J."/>
            <person name="Goker M."/>
            <person name="Detter J.C."/>
            <person name="Woyke T."/>
            <person name="Bristow J."/>
            <person name="Eisen J.A."/>
            <person name="Markowitz V."/>
            <person name="Hugenholtz P."/>
            <person name="Kyrpides N.C."/>
            <person name="Klenk H.P."/>
        </authorList>
    </citation>
    <scope>NUCLEOTIDE SEQUENCE [LARGE SCALE GENOMIC DNA]</scope>
    <source>
        <strain evidence="3">ATCC 8368 / DSM 20162 / CCUG 35730 / CIP 100753 / JCM 10117 / KCTC 9821 / NBRC 16120 / NCIMB 702349 / NCTC 13040</strain>
    </source>
</reference>
<keyword evidence="3" id="KW-1185">Reference proteome</keyword>
<dbReference type="STRING" id="521096.Tpau_2619"/>
<dbReference type="HOGENOM" id="CLU_2541606_0_0_11"/>
<feature type="transmembrane region" description="Helical" evidence="1">
    <location>
        <begin position="35"/>
        <end position="52"/>
    </location>
</feature>
<protein>
    <submittedName>
        <fullName evidence="2">Uncharacterized protein</fullName>
    </submittedName>
</protein>
<dbReference type="RefSeq" id="WP_013127239.1">
    <property type="nucleotide sequence ID" value="NC_014158.1"/>
</dbReference>
<dbReference type="Proteomes" id="UP000001213">
    <property type="component" value="Chromosome"/>
</dbReference>
<organism evidence="2 3">
    <name type="scientific">Tsukamurella paurometabola (strain ATCC 8368 / DSM 20162 / CCUG 35730 / CIP 100753 / JCM 10117 / KCTC 9821 / NBRC 16120 / NCIMB 702349 / NCTC 13040)</name>
    <name type="common">Corynebacterium paurometabolum</name>
    <dbReference type="NCBI Taxonomy" id="521096"/>
    <lineage>
        <taxon>Bacteria</taxon>
        <taxon>Bacillati</taxon>
        <taxon>Actinomycetota</taxon>
        <taxon>Actinomycetes</taxon>
        <taxon>Mycobacteriales</taxon>
        <taxon>Tsukamurellaceae</taxon>
        <taxon>Tsukamurella</taxon>
    </lineage>
</organism>
<proteinExistence type="predicted"/>
<evidence type="ECO:0000256" key="1">
    <source>
        <dbReference type="SAM" id="Phobius"/>
    </source>
</evidence>
<sequence length="83" mass="8426">MTVITTSSTSAGRSPADRRSVDVFGVRWPLYKAEAVLVAMVVLALGAVLTAAVGGTNFAPAILAAAGSGAAVWWTARAVHARS</sequence>
<dbReference type="AlphaFoldDB" id="D5US17"/>
<dbReference type="EMBL" id="CP001966">
    <property type="protein sequence ID" value="ADG79222.1"/>
    <property type="molecule type" value="Genomic_DNA"/>
</dbReference>
<reference evidence="3" key="1">
    <citation type="submission" date="2010-03" db="EMBL/GenBank/DDBJ databases">
        <title>The complete chromosome of Tsukamurella paurometabola DSM 20162.</title>
        <authorList>
            <consortium name="US DOE Joint Genome Institute (JGI-PGF)"/>
            <person name="Lucas S."/>
            <person name="Copeland A."/>
            <person name="Lapidus A."/>
            <person name="Glavina del Rio T."/>
            <person name="Dalin E."/>
            <person name="Tice H."/>
            <person name="Bruce D."/>
            <person name="Goodwin L."/>
            <person name="Pitluck S."/>
            <person name="Kyrpides N."/>
            <person name="Mavromatis K."/>
            <person name="Ivanova N."/>
            <person name="Mikhailova N."/>
            <person name="Munk A.C."/>
            <person name="Brettin T."/>
            <person name="Detter J.C."/>
            <person name="Tapia R."/>
            <person name="Han C."/>
            <person name="Larimer F."/>
            <person name="Land M."/>
            <person name="Hauser L."/>
            <person name="Markowitz V."/>
            <person name="Cheng J.-F."/>
            <person name="Hugenholtz P."/>
            <person name="Woyke T."/>
            <person name="Wu D."/>
            <person name="Jando M."/>
            <person name="Brambilla E."/>
            <person name="Klenk H.-P."/>
            <person name="Eisen J.A."/>
        </authorList>
    </citation>
    <scope>NUCLEOTIDE SEQUENCE [LARGE SCALE GENOMIC DNA]</scope>
    <source>
        <strain evidence="3">ATCC 8368 / DSM 20162 / CCUG 35730 / CIP 100753 / JCM 10117 / KCTC 9821 / NBRC 16120 / NCIMB 702349 / NCTC 13040</strain>
    </source>
</reference>
<keyword evidence="1" id="KW-1133">Transmembrane helix</keyword>
<keyword evidence="1" id="KW-0472">Membrane</keyword>
<evidence type="ECO:0000313" key="3">
    <source>
        <dbReference type="Proteomes" id="UP000001213"/>
    </source>
</evidence>
<name>D5US17_TSUPD</name>
<gene>
    <name evidence="2" type="ordered locus">Tpau_2619</name>
</gene>
<feature type="transmembrane region" description="Helical" evidence="1">
    <location>
        <begin position="58"/>
        <end position="76"/>
    </location>
</feature>
<accession>D5US17</accession>
<keyword evidence="1" id="KW-0812">Transmembrane</keyword>